<dbReference type="PANTHER" id="PTHR43249:SF1">
    <property type="entry name" value="D-GLUCOSIDE 3-DEHYDROGENASE"/>
    <property type="match status" value="1"/>
</dbReference>
<dbReference type="GO" id="GO:0000166">
    <property type="term" value="F:nucleotide binding"/>
    <property type="evidence" value="ECO:0007669"/>
    <property type="project" value="InterPro"/>
</dbReference>
<protein>
    <recommendedName>
        <fullName evidence="4">Oxidoreductase</fullName>
    </recommendedName>
</protein>
<gene>
    <name evidence="3" type="ORF">KL86DYS1_11531</name>
</gene>
<accession>A0A212J970</accession>
<organism evidence="3">
    <name type="scientific">uncultured Dysgonomonas sp</name>
    <dbReference type="NCBI Taxonomy" id="206096"/>
    <lineage>
        <taxon>Bacteria</taxon>
        <taxon>Pseudomonadati</taxon>
        <taxon>Bacteroidota</taxon>
        <taxon>Bacteroidia</taxon>
        <taxon>Bacteroidales</taxon>
        <taxon>Dysgonomonadaceae</taxon>
        <taxon>Dysgonomonas</taxon>
        <taxon>environmental samples</taxon>
    </lineage>
</organism>
<evidence type="ECO:0000313" key="3">
    <source>
        <dbReference type="EMBL" id="SBV95971.1"/>
    </source>
</evidence>
<dbReference type="RefSeq" id="WP_296939554.1">
    <property type="nucleotide sequence ID" value="NZ_LT599032.1"/>
</dbReference>
<dbReference type="AlphaFoldDB" id="A0A212J970"/>
<proteinExistence type="predicted"/>
<dbReference type="Pfam" id="PF01408">
    <property type="entry name" value="GFO_IDH_MocA"/>
    <property type="match status" value="1"/>
</dbReference>
<sequence length="326" mass="36579">MDKIKWGIIGAGDVCEKKSGPALYKIEHSELVAVMRRDEAKVKDFAVRHGVGKYYTDAEQLINDPDVNMIYVATPPASHKEYAIKSLKAGKPVYVEKPMAMNYTECMEMVDAAKNAKQNLFVAYYRRALPYFLKVKELIDNNKIGKILTAEVKYFRPASKSDMDTLNQTWRVNREIAGDGYFFDLAPHTLDILDFLLGEIEEAKGYTQTLGGYYPVSDTISAIMQFKSGVTGTGQWCFVSSEQARQDTIIINGTEGYIRFNTFDFRPIFLTTAKGTELFETEHPEHIQQPLIQTIVDELRGVGTCPSTGVSGARTSRVMDMITSPS</sequence>
<evidence type="ECO:0000259" key="2">
    <source>
        <dbReference type="Pfam" id="PF22725"/>
    </source>
</evidence>
<dbReference type="SUPFAM" id="SSF51735">
    <property type="entry name" value="NAD(P)-binding Rossmann-fold domains"/>
    <property type="match status" value="1"/>
</dbReference>
<dbReference type="InterPro" id="IPR055170">
    <property type="entry name" value="GFO_IDH_MocA-like_dom"/>
</dbReference>
<dbReference type="Pfam" id="PF22725">
    <property type="entry name" value="GFO_IDH_MocA_C3"/>
    <property type="match status" value="1"/>
</dbReference>
<dbReference type="InterPro" id="IPR036291">
    <property type="entry name" value="NAD(P)-bd_dom_sf"/>
</dbReference>
<feature type="domain" description="GFO/IDH/MocA-like oxidoreductase" evidence="2">
    <location>
        <begin position="132"/>
        <end position="259"/>
    </location>
</feature>
<dbReference type="Gene3D" id="3.40.50.720">
    <property type="entry name" value="NAD(P)-binding Rossmann-like Domain"/>
    <property type="match status" value="1"/>
</dbReference>
<dbReference type="PANTHER" id="PTHR43249">
    <property type="entry name" value="UDP-N-ACETYL-2-AMINO-2-DEOXY-D-GLUCURONATE OXIDASE"/>
    <property type="match status" value="1"/>
</dbReference>
<dbReference type="InterPro" id="IPR052515">
    <property type="entry name" value="Gfo/Idh/MocA_Oxidoreductase"/>
</dbReference>
<dbReference type="InterPro" id="IPR000683">
    <property type="entry name" value="Gfo/Idh/MocA-like_OxRdtase_N"/>
</dbReference>
<dbReference type="SUPFAM" id="SSF55347">
    <property type="entry name" value="Glyceraldehyde-3-phosphate dehydrogenase-like, C-terminal domain"/>
    <property type="match status" value="1"/>
</dbReference>
<reference evidence="3" key="1">
    <citation type="submission" date="2016-04" db="EMBL/GenBank/DDBJ databases">
        <authorList>
            <person name="Evans L.H."/>
            <person name="Alamgir A."/>
            <person name="Owens N."/>
            <person name="Weber N.D."/>
            <person name="Virtaneva K."/>
            <person name="Barbian K."/>
            <person name="Babar A."/>
            <person name="Rosenke K."/>
        </authorList>
    </citation>
    <scope>NUCLEOTIDE SEQUENCE</scope>
    <source>
        <strain evidence="3">86-1</strain>
    </source>
</reference>
<feature type="domain" description="Gfo/Idh/MocA-like oxidoreductase N-terminal" evidence="1">
    <location>
        <begin position="4"/>
        <end position="124"/>
    </location>
</feature>
<evidence type="ECO:0000259" key="1">
    <source>
        <dbReference type="Pfam" id="PF01408"/>
    </source>
</evidence>
<dbReference type="EMBL" id="FLUM01000001">
    <property type="protein sequence ID" value="SBV95971.1"/>
    <property type="molecule type" value="Genomic_DNA"/>
</dbReference>
<evidence type="ECO:0008006" key="4">
    <source>
        <dbReference type="Google" id="ProtNLM"/>
    </source>
</evidence>
<name>A0A212J970_9BACT</name>
<dbReference type="Gene3D" id="3.30.360.10">
    <property type="entry name" value="Dihydrodipicolinate Reductase, domain 2"/>
    <property type="match status" value="1"/>
</dbReference>